<dbReference type="InterPro" id="IPR036961">
    <property type="entry name" value="Kinesin_motor_dom_sf"/>
</dbReference>
<dbReference type="Proteomes" id="UP000636800">
    <property type="component" value="Chromosome 3"/>
</dbReference>
<dbReference type="InterPro" id="IPR019821">
    <property type="entry name" value="Kinesin_motor_CS"/>
</dbReference>
<dbReference type="PROSITE" id="PS50067">
    <property type="entry name" value="KINESIN_MOTOR_2"/>
    <property type="match status" value="1"/>
</dbReference>
<evidence type="ECO:0000256" key="1">
    <source>
        <dbReference type="ARBA" id="ARBA00022701"/>
    </source>
</evidence>
<evidence type="ECO:0000259" key="9">
    <source>
        <dbReference type="PROSITE" id="PS50067"/>
    </source>
</evidence>
<feature type="compositionally biased region" description="Acidic residues" evidence="8">
    <location>
        <begin position="48"/>
        <end position="58"/>
    </location>
</feature>
<evidence type="ECO:0000256" key="6">
    <source>
        <dbReference type="PROSITE-ProRule" id="PRU00283"/>
    </source>
</evidence>
<dbReference type="PANTHER" id="PTHR47968:SF75">
    <property type="entry name" value="CENTROMERE-ASSOCIATED PROTEIN E"/>
    <property type="match status" value="1"/>
</dbReference>
<protein>
    <recommendedName>
        <fullName evidence="7">Kinesin-like protein</fullName>
    </recommendedName>
</protein>
<keyword evidence="11" id="KW-1185">Reference proteome</keyword>
<dbReference type="InterPro" id="IPR001752">
    <property type="entry name" value="Kinesin_motor_dom"/>
</dbReference>
<dbReference type="InterPro" id="IPR027417">
    <property type="entry name" value="P-loop_NTPase"/>
</dbReference>
<dbReference type="PROSITE" id="PS00411">
    <property type="entry name" value="KINESIN_MOTOR_1"/>
    <property type="match status" value="1"/>
</dbReference>
<dbReference type="GO" id="GO:0005524">
    <property type="term" value="F:ATP binding"/>
    <property type="evidence" value="ECO:0007669"/>
    <property type="project" value="UniProtKB-KW"/>
</dbReference>
<feature type="domain" description="Kinesin motor" evidence="9">
    <location>
        <begin position="217"/>
        <end position="344"/>
    </location>
</feature>
<dbReference type="Gene3D" id="3.40.850.10">
    <property type="entry name" value="Kinesin motor domain"/>
    <property type="match status" value="1"/>
</dbReference>
<dbReference type="GO" id="GO:0007018">
    <property type="term" value="P:microtubule-based movement"/>
    <property type="evidence" value="ECO:0007669"/>
    <property type="project" value="InterPro"/>
</dbReference>
<feature type="region of interest" description="Disordered" evidence="8">
    <location>
        <begin position="26"/>
        <end position="58"/>
    </location>
</feature>
<evidence type="ECO:0000256" key="4">
    <source>
        <dbReference type="ARBA" id="ARBA00023054"/>
    </source>
</evidence>
<dbReference type="Pfam" id="PF00225">
    <property type="entry name" value="Kinesin"/>
    <property type="match status" value="1"/>
</dbReference>
<evidence type="ECO:0000256" key="2">
    <source>
        <dbReference type="ARBA" id="ARBA00022741"/>
    </source>
</evidence>
<comment type="caution">
    <text evidence="10">The sequence shown here is derived from an EMBL/GenBank/DDBJ whole genome shotgun (WGS) entry which is preliminary data.</text>
</comment>
<dbReference type="PANTHER" id="PTHR47968">
    <property type="entry name" value="CENTROMERE PROTEIN E"/>
    <property type="match status" value="1"/>
</dbReference>
<evidence type="ECO:0000256" key="7">
    <source>
        <dbReference type="RuleBase" id="RU000394"/>
    </source>
</evidence>
<dbReference type="GO" id="GO:0008017">
    <property type="term" value="F:microtubule binding"/>
    <property type="evidence" value="ECO:0007669"/>
    <property type="project" value="InterPro"/>
</dbReference>
<feature type="region of interest" description="Disordered" evidence="8">
    <location>
        <begin position="72"/>
        <end position="93"/>
    </location>
</feature>
<evidence type="ECO:0000256" key="5">
    <source>
        <dbReference type="ARBA" id="ARBA00023175"/>
    </source>
</evidence>
<evidence type="ECO:0000256" key="8">
    <source>
        <dbReference type="SAM" id="MobiDB-lite"/>
    </source>
</evidence>
<comment type="caution">
    <text evidence="6">Lacks conserved residue(s) required for the propagation of feature annotation.</text>
</comment>
<dbReference type="AlphaFoldDB" id="A0A835V797"/>
<dbReference type="GO" id="GO:0005874">
    <property type="term" value="C:microtubule"/>
    <property type="evidence" value="ECO:0007669"/>
    <property type="project" value="UniProtKB-KW"/>
</dbReference>
<evidence type="ECO:0000313" key="10">
    <source>
        <dbReference type="EMBL" id="KAG0488062.1"/>
    </source>
</evidence>
<name>A0A835V797_VANPL</name>
<evidence type="ECO:0000256" key="3">
    <source>
        <dbReference type="ARBA" id="ARBA00022840"/>
    </source>
</evidence>
<dbReference type="InterPro" id="IPR027640">
    <property type="entry name" value="Kinesin-like_fam"/>
</dbReference>
<organism evidence="10 11">
    <name type="scientific">Vanilla planifolia</name>
    <name type="common">Vanilla</name>
    <dbReference type="NCBI Taxonomy" id="51239"/>
    <lineage>
        <taxon>Eukaryota</taxon>
        <taxon>Viridiplantae</taxon>
        <taxon>Streptophyta</taxon>
        <taxon>Embryophyta</taxon>
        <taxon>Tracheophyta</taxon>
        <taxon>Spermatophyta</taxon>
        <taxon>Magnoliopsida</taxon>
        <taxon>Liliopsida</taxon>
        <taxon>Asparagales</taxon>
        <taxon>Orchidaceae</taxon>
        <taxon>Vanilloideae</taxon>
        <taxon>Vanilleae</taxon>
        <taxon>Vanilla</taxon>
    </lineage>
</organism>
<keyword evidence="2 7" id="KW-0547">Nucleotide-binding</keyword>
<keyword evidence="5 7" id="KW-0505">Motor protein</keyword>
<dbReference type="SMART" id="SM00129">
    <property type="entry name" value="KISc"/>
    <property type="match status" value="1"/>
</dbReference>
<gene>
    <name evidence="10" type="ORF">HPP92_006873</name>
</gene>
<accession>A0A835V797</accession>
<dbReference type="SUPFAM" id="SSF102405">
    <property type="entry name" value="MCP/YpsA-like"/>
    <property type="match status" value="1"/>
</dbReference>
<dbReference type="EMBL" id="JADCNL010000003">
    <property type="protein sequence ID" value="KAG0488062.1"/>
    <property type="molecule type" value="Genomic_DNA"/>
</dbReference>
<dbReference type="PRINTS" id="PR00380">
    <property type="entry name" value="KINESINHEAVY"/>
</dbReference>
<dbReference type="GO" id="GO:0003777">
    <property type="term" value="F:microtubule motor activity"/>
    <property type="evidence" value="ECO:0007669"/>
    <property type="project" value="InterPro"/>
</dbReference>
<keyword evidence="1 7" id="KW-0493">Microtubule</keyword>
<evidence type="ECO:0000313" key="11">
    <source>
        <dbReference type="Proteomes" id="UP000636800"/>
    </source>
</evidence>
<keyword evidence="4" id="KW-0175">Coiled coil</keyword>
<reference evidence="10 11" key="1">
    <citation type="journal article" date="2020" name="Nat. Food">
        <title>A phased Vanilla planifolia genome enables genetic improvement of flavour and production.</title>
        <authorList>
            <person name="Hasing T."/>
            <person name="Tang H."/>
            <person name="Brym M."/>
            <person name="Khazi F."/>
            <person name="Huang T."/>
            <person name="Chambers A.H."/>
        </authorList>
    </citation>
    <scope>NUCLEOTIDE SEQUENCE [LARGE SCALE GENOMIC DNA]</scope>
    <source>
        <tissue evidence="10">Leaf</tissue>
    </source>
</reference>
<comment type="similarity">
    <text evidence="6 7">Belongs to the TRAFAC class myosin-kinesin ATPase superfamily. Kinesin family.</text>
</comment>
<feature type="compositionally biased region" description="Acidic residues" evidence="8">
    <location>
        <begin position="26"/>
        <end position="38"/>
    </location>
</feature>
<dbReference type="SUPFAM" id="SSF52540">
    <property type="entry name" value="P-loop containing nucleoside triphosphate hydrolases"/>
    <property type="match status" value="1"/>
</dbReference>
<dbReference type="OrthoDB" id="1882547at2759"/>
<sequence>MATYGSEAENDSSPVDNDICARVAYEEDEDSVENDGENDACRYHSDEEGSDDGELANVCDTEELNEEIEVQAIRIDGQDEDADDGKDPSNRKKRKLGNFVELINAAEVSTDEVDGVLSNEDFQHDKEAKKALSQHGLLRKDEGYTTTTFEIPSSEQLSAKRVNPVKLEDIESKLKNTIQDTVKLEERSLSDSKAASRNSADSLSYLSRQKEYIISIVESRERSGEGDSINCFDAFRVSVLNLVDLAGSERGVKTGAGVHLREGLYINKCLTTLCTEIKKLSDGVESQGGHVPYRDSKLTRILQPALGGNANTAMICNITLSQVGLLNVDGYYNSLLSFIDMAVSEEFISQKARRIIFSAPTAKDLVRKLEEYVPEPDEFVSKLCWEATEKEHKRSFASEFELGLASASF</sequence>
<keyword evidence="3 7" id="KW-0067">ATP-binding</keyword>
<proteinExistence type="inferred from homology"/>